<evidence type="ECO:0000313" key="3">
    <source>
        <dbReference type="RefSeq" id="XP_002732801.1"/>
    </source>
</evidence>
<dbReference type="Proteomes" id="UP000694865">
    <property type="component" value="Unplaced"/>
</dbReference>
<evidence type="ECO:0000313" key="2">
    <source>
        <dbReference type="Proteomes" id="UP000694865"/>
    </source>
</evidence>
<reference evidence="3" key="1">
    <citation type="submission" date="2025-08" db="UniProtKB">
        <authorList>
            <consortium name="RefSeq"/>
        </authorList>
    </citation>
    <scope>IDENTIFICATION</scope>
    <source>
        <tissue evidence="3">Testes</tissue>
    </source>
</reference>
<dbReference type="GeneID" id="100368464"/>
<dbReference type="InterPro" id="IPR010736">
    <property type="entry name" value="SHIPPO-rpt"/>
</dbReference>
<dbReference type="Pfam" id="PF07004">
    <property type="entry name" value="SHIPPO-rpt"/>
    <property type="match status" value="6"/>
</dbReference>
<dbReference type="InterPro" id="IPR051291">
    <property type="entry name" value="CIMAP"/>
</dbReference>
<feature type="region of interest" description="Disordered" evidence="1">
    <location>
        <begin position="1"/>
        <end position="20"/>
    </location>
</feature>
<gene>
    <name evidence="3" type="primary">LOC100368464</name>
</gene>
<sequence length="251" mass="27469">MAEDNKNARPIIAAREKGPGPGRYALPSSVGFIKHDHTKHMRPAYSFGQRLENSMFRKDCSPGPGYYIDPRVTRGGRDGTPAYSILGRQIDPNQFKTPCPRAYCPEKVHPQGERHAPSYSMGARTRYRKRDAVPAPNSYTLPPLLGPKVPNNVSCPSYSMTGQAKTGSYLTDLTKTPGPGRYNATAPDVNASKAPVYSMLSRSYMPGDGTQKPGPGAYSPEKVVVNKPKPPIYSLGIRHSEYVTPLFIDAD</sequence>
<dbReference type="PANTHER" id="PTHR21580">
    <property type="entry name" value="SHIPPO-1-RELATED"/>
    <property type="match status" value="1"/>
</dbReference>
<organism evidence="2 3">
    <name type="scientific">Saccoglossus kowalevskii</name>
    <name type="common">Acorn worm</name>
    <dbReference type="NCBI Taxonomy" id="10224"/>
    <lineage>
        <taxon>Eukaryota</taxon>
        <taxon>Metazoa</taxon>
        <taxon>Hemichordata</taxon>
        <taxon>Enteropneusta</taxon>
        <taxon>Harrimaniidae</taxon>
        <taxon>Saccoglossus</taxon>
    </lineage>
</organism>
<dbReference type="RefSeq" id="XP_002732801.1">
    <property type="nucleotide sequence ID" value="XM_002732755.2"/>
</dbReference>
<name>A0ABM0GLV6_SACKO</name>
<keyword evidence="2" id="KW-1185">Reference proteome</keyword>
<evidence type="ECO:0000256" key="1">
    <source>
        <dbReference type="SAM" id="MobiDB-lite"/>
    </source>
</evidence>
<accession>A0ABM0GLV6</accession>
<proteinExistence type="predicted"/>
<protein>
    <submittedName>
        <fullName evidence="3">Outer dense fiber protein 3-like</fullName>
    </submittedName>
</protein>
<dbReference type="PANTHER" id="PTHR21580:SF57">
    <property type="entry name" value="OUTER DENSE FIBER OF SPERM TAILS 3-LIKE 2-RELATED"/>
    <property type="match status" value="1"/>
</dbReference>